<evidence type="ECO:0000259" key="4">
    <source>
        <dbReference type="Pfam" id="PF13193"/>
    </source>
</evidence>
<dbReference type="PANTHER" id="PTHR43201:SF5">
    <property type="entry name" value="MEDIUM-CHAIN ACYL-COA LIGASE ACSF2, MITOCHONDRIAL"/>
    <property type="match status" value="1"/>
</dbReference>
<dbReference type="Gene3D" id="3.30.300.30">
    <property type="match status" value="1"/>
</dbReference>
<accession>A0A1I7B506</accession>
<dbReference type="STRING" id="1296565.SAMN05660657_03281"/>
<keyword evidence="2" id="KW-0436">Ligase</keyword>
<organism evidence="5 6">
    <name type="scientific">Geodermatophilus amargosae</name>
    <dbReference type="NCBI Taxonomy" id="1296565"/>
    <lineage>
        <taxon>Bacteria</taxon>
        <taxon>Bacillati</taxon>
        <taxon>Actinomycetota</taxon>
        <taxon>Actinomycetes</taxon>
        <taxon>Geodermatophilales</taxon>
        <taxon>Geodermatophilaceae</taxon>
        <taxon>Geodermatophilus</taxon>
    </lineage>
</organism>
<dbReference type="InterPro" id="IPR020845">
    <property type="entry name" value="AMP-binding_CS"/>
</dbReference>
<dbReference type="PROSITE" id="PS00455">
    <property type="entry name" value="AMP_BINDING"/>
    <property type="match status" value="1"/>
</dbReference>
<feature type="domain" description="AMP-dependent synthetase/ligase" evidence="3">
    <location>
        <begin position="63"/>
        <end position="404"/>
    </location>
</feature>
<dbReference type="PANTHER" id="PTHR43201">
    <property type="entry name" value="ACYL-COA SYNTHETASE"/>
    <property type="match status" value="1"/>
</dbReference>
<dbReference type="InterPro" id="IPR045851">
    <property type="entry name" value="AMP-bd_C_sf"/>
</dbReference>
<dbReference type="EMBL" id="FPBA01000012">
    <property type="protein sequence ID" value="SFT82257.1"/>
    <property type="molecule type" value="Genomic_DNA"/>
</dbReference>
<gene>
    <name evidence="5" type="ORF">SAMN05660657_03281</name>
</gene>
<proteinExistence type="inferred from homology"/>
<evidence type="ECO:0000256" key="1">
    <source>
        <dbReference type="ARBA" id="ARBA00006432"/>
    </source>
</evidence>
<dbReference type="RefSeq" id="WP_093580835.1">
    <property type="nucleotide sequence ID" value="NZ_FPBA01000012.1"/>
</dbReference>
<dbReference type="AlphaFoldDB" id="A0A1I7B506"/>
<keyword evidence="6" id="KW-1185">Reference proteome</keyword>
<dbReference type="SUPFAM" id="SSF56801">
    <property type="entry name" value="Acetyl-CoA synthetase-like"/>
    <property type="match status" value="1"/>
</dbReference>
<evidence type="ECO:0000313" key="6">
    <source>
        <dbReference type="Proteomes" id="UP000199546"/>
    </source>
</evidence>
<dbReference type="InterPro" id="IPR042099">
    <property type="entry name" value="ANL_N_sf"/>
</dbReference>
<dbReference type="OrthoDB" id="56621at2"/>
<dbReference type="Pfam" id="PF00501">
    <property type="entry name" value="AMP-binding"/>
    <property type="match status" value="1"/>
</dbReference>
<comment type="similarity">
    <text evidence="1">Belongs to the ATP-dependent AMP-binding enzyme family.</text>
</comment>
<dbReference type="FunFam" id="3.30.300.30:FF:000008">
    <property type="entry name" value="2,3-dihydroxybenzoate-AMP ligase"/>
    <property type="match status" value="1"/>
</dbReference>
<dbReference type="GO" id="GO:0006631">
    <property type="term" value="P:fatty acid metabolic process"/>
    <property type="evidence" value="ECO:0007669"/>
    <property type="project" value="TreeGrafter"/>
</dbReference>
<dbReference type="Gene3D" id="3.40.50.12780">
    <property type="entry name" value="N-terminal domain of ligase-like"/>
    <property type="match status" value="1"/>
</dbReference>
<protein>
    <submittedName>
        <fullName evidence="5">Fatty-acyl-CoA synthase</fullName>
    </submittedName>
</protein>
<evidence type="ECO:0000259" key="3">
    <source>
        <dbReference type="Pfam" id="PF00501"/>
    </source>
</evidence>
<dbReference type="Pfam" id="PF13193">
    <property type="entry name" value="AMP-binding_C"/>
    <property type="match status" value="1"/>
</dbReference>
<dbReference type="GO" id="GO:0031956">
    <property type="term" value="F:medium-chain fatty acid-CoA ligase activity"/>
    <property type="evidence" value="ECO:0007669"/>
    <property type="project" value="TreeGrafter"/>
</dbReference>
<sequence>MTIVEGGRDDDPAGRPRVSIRSRLRADAILTRANIDLRQPHRVPLALGAVGVWGRGIVGAVASSAARYPWAHAVVDPYGALTYGELWRRAGHLARGLVDEGVAPGTRVGILARNSREYVLALVAVARTGADLVFLNTEFAAPQLADVVAAEGVDFLLHGDEFEGVVVGCGARRTFGEAAQAAMALRQGFLAPRRQGRLIVLTSGTTGRPRGAARSSAAESVEGLAGLLSRIPYRPRDTQVVAAPLFHSWGLTNLLLGLARASTTVLSRHFDPRETLRSVCGHRAHVLVVVPVMLQRILALGPSALLASDTTRLRVIAASGSALGPALATETLNRFGAVLYNVYGSTEVALATIATPAELRSHPGTAGRRVLGASVEILDGQGRPVAAGDTGRIFVGSSMRFDGYTSGGAKEEQRGLLASGDIGHVEGELLFVEGREDDMIVSGGENVYPQEVEELLAEHPGIAEVAVVGVPDPRFGQALCAFVVTKPGTALDEDAVQLFVRERLARFKVPRSVRFLEQLPRNATGKVLRRELRSA</sequence>
<reference evidence="6" key="1">
    <citation type="submission" date="2016-10" db="EMBL/GenBank/DDBJ databases">
        <authorList>
            <person name="Varghese N."/>
            <person name="Submissions S."/>
        </authorList>
    </citation>
    <scope>NUCLEOTIDE SEQUENCE [LARGE SCALE GENOMIC DNA]</scope>
    <source>
        <strain evidence="6">DSM 46136</strain>
    </source>
</reference>
<dbReference type="InterPro" id="IPR025110">
    <property type="entry name" value="AMP-bd_C"/>
</dbReference>
<evidence type="ECO:0000313" key="5">
    <source>
        <dbReference type="EMBL" id="SFT82257.1"/>
    </source>
</evidence>
<evidence type="ECO:0000256" key="2">
    <source>
        <dbReference type="ARBA" id="ARBA00022598"/>
    </source>
</evidence>
<feature type="domain" description="AMP-binding enzyme C-terminal" evidence="4">
    <location>
        <begin position="451"/>
        <end position="526"/>
    </location>
</feature>
<dbReference type="Proteomes" id="UP000199546">
    <property type="component" value="Unassembled WGS sequence"/>
</dbReference>
<dbReference type="InterPro" id="IPR000873">
    <property type="entry name" value="AMP-dep_synth/lig_dom"/>
</dbReference>
<name>A0A1I7B506_9ACTN</name>